<reference evidence="9 10" key="1">
    <citation type="submission" date="2017-12" db="EMBL/GenBank/DDBJ databases">
        <title>Hemimetabolous genomes reveal molecular basis of termite eusociality.</title>
        <authorList>
            <person name="Harrison M.C."/>
            <person name="Jongepier E."/>
            <person name="Robertson H.M."/>
            <person name="Arning N."/>
            <person name="Bitard-Feildel T."/>
            <person name="Chao H."/>
            <person name="Childers C.P."/>
            <person name="Dinh H."/>
            <person name="Doddapaneni H."/>
            <person name="Dugan S."/>
            <person name="Gowin J."/>
            <person name="Greiner C."/>
            <person name="Han Y."/>
            <person name="Hu H."/>
            <person name="Hughes D.S.T."/>
            <person name="Huylmans A.-K."/>
            <person name="Kemena C."/>
            <person name="Kremer L.P.M."/>
            <person name="Lee S.L."/>
            <person name="Lopez-Ezquerra A."/>
            <person name="Mallet L."/>
            <person name="Monroy-Kuhn J.M."/>
            <person name="Moser A."/>
            <person name="Murali S.C."/>
            <person name="Muzny D.M."/>
            <person name="Otani S."/>
            <person name="Piulachs M.-D."/>
            <person name="Poelchau M."/>
            <person name="Qu J."/>
            <person name="Schaub F."/>
            <person name="Wada-Katsumata A."/>
            <person name="Worley K.C."/>
            <person name="Xie Q."/>
            <person name="Ylla G."/>
            <person name="Poulsen M."/>
            <person name="Gibbs R.A."/>
            <person name="Schal C."/>
            <person name="Richards S."/>
            <person name="Belles X."/>
            <person name="Korb J."/>
            <person name="Bornberg-Bauer E."/>
        </authorList>
    </citation>
    <scope>NUCLEOTIDE SEQUENCE [LARGE SCALE GENOMIC DNA]</scope>
    <source>
        <tissue evidence="9">Whole body</tissue>
    </source>
</reference>
<evidence type="ECO:0000256" key="3">
    <source>
        <dbReference type="ARBA" id="ARBA00022989"/>
    </source>
</evidence>
<accession>A0A2J7QD53</accession>
<dbReference type="InterPro" id="IPR001828">
    <property type="entry name" value="ANF_lig-bd_rcpt"/>
</dbReference>
<feature type="transmembrane region" description="Helical" evidence="7">
    <location>
        <begin position="724"/>
        <end position="745"/>
    </location>
</feature>
<dbReference type="EMBL" id="NEVH01015827">
    <property type="protein sequence ID" value="PNF26507.1"/>
    <property type="molecule type" value="Genomic_DNA"/>
</dbReference>
<comment type="subcellular location">
    <subcellularLocation>
        <location evidence="1">Membrane</location>
        <topology evidence="1">Multi-pass membrane protein</topology>
    </subcellularLocation>
</comment>
<evidence type="ECO:0000259" key="8">
    <source>
        <dbReference type="PROSITE" id="PS50259"/>
    </source>
</evidence>
<evidence type="ECO:0000313" key="10">
    <source>
        <dbReference type="Proteomes" id="UP000235965"/>
    </source>
</evidence>
<dbReference type="InterPro" id="IPR000337">
    <property type="entry name" value="GPCR_3"/>
</dbReference>
<dbReference type="PRINTS" id="PR00248">
    <property type="entry name" value="GPCRMGR"/>
</dbReference>
<feature type="transmembrane region" description="Helical" evidence="7">
    <location>
        <begin position="577"/>
        <end position="598"/>
    </location>
</feature>
<feature type="domain" description="G-protein coupled receptors family 3 profile" evidence="8">
    <location>
        <begin position="541"/>
        <end position="777"/>
    </location>
</feature>
<feature type="transmembrane region" description="Helical" evidence="7">
    <location>
        <begin position="690"/>
        <end position="712"/>
    </location>
</feature>
<keyword evidence="2 7" id="KW-0812">Transmembrane</keyword>
<organism evidence="9 10">
    <name type="scientific">Cryptotermes secundus</name>
    <dbReference type="NCBI Taxonomy" id="105785"/>
    <lineage>
        <taxon>Eukaryota</taxon>
        <taxon>Metazoa</taxon>
        <taxon>Ecdysozoa</taxon>
        <taxon>Arthropoda</taxon>
        <taxon>Hexapoda</taxon>
        <taxon>Insecta</taxon>
        <taxon>Pterygota</taxon>
        <taxon>Neoptera</taxon>
        <taxon>Polyneoptera</taxon>
        <taxon>Dictyoptera</taxon>
        <taxon>Blattodea</taxon>
        <taxon>Blattoidea</taxon>
        <taxon>Termitoidae</taxon>
        <taxon>Kalotermitidae</taxon>
        <taxon>Cryptotermitinae</taxon>
        <taxon>Cryptotermes</taxon>
    </lineage>
</organism>
<dbReference type="InterPro" id="IPR017978">
    <property type="entry name" value="GPCR_3_C"/>
</dbReference>
<gene>
    <name evidence="9" type="ORF">B7P43_G13969</name>
</gene>
<evidence type="ECO:0000256" key="1">
    <source>
        <dbReference type="ARBA" id="ARBA00004141"/>
    </source>
</evidence>
<feature type="transmembrane region" description="Helical" evidence="7">
    <location>
        <begin position="648"/>
        <end position="667"/>
    </location>
</feature>
<feature type="non-terminal residue" evidence="9">
    <location>
        <position position="1"/>
    </location>
</feature>
<dbReference type="Proteomes" id="UP000235965">
    <property type="component" value="Unassembled WGS sequence"/>
</dbReference>
<dbReference type="AlphaFoldDB" id="A0A2J7QD53"/>
<sequence>KTYDKASVGVLIDLHIPGSGSFGDLTLLQPHCGALNLPAVQYVLAAKWAAEVINNQSVSQGIKFGIEVFDTCGRKDVAIRDVFFAVKNALDPRGKLPLLGLIGMGDPDIVGETVTTLHAFNIPLILASPRLADSVIQEGNILTTAPDMSGVVKPVLAVGKKLGIESVSLISSCSHSIKKFRQTAMEMGILVGRILQITEHSKVIGDVVKKFLEESESNETVALILEPEEIYALAQHLRSYTFHNNVLLTGTIGLDKNLLKLWKNIFTGGYLIEPHMPELPDFRNYFLNKLKTASSNNDTLMQEYIELAYGCKWKWNNDLLNSARDCEAVQMSELSGKLQVAPEVTFVAKAVSAFSAAVFLVQVEQCQGRNFSECSHLSSINFQQEILSTLSRFSFTSQHKAPFELQGTSIHVTHDGQLISNKYVVFHIRDNGDVSGIGWYSDDQGLVLDHSSSPMMLHFLDGWRKVSSKEKQTRGFEVDSFPKTSTVEVLDKSGMLAGLKDISVKGIKVPVGGTHDKFVGEDGSGVNARRVTPESSITRPWATVMVAVAAVGTCITMFMLVYVLIKICDGTLAGNQSLGVILLLGILTLYVSVVLFVLPSSEIRCTLRAFLYPVAMSLCYGILIIKVMQLRSLVLLGLGGRISYINQYIILFFIVLVQVVISVQWFLTNRPQFRVDSEDFPYCYMPRTDFLLLHLYVTILVIIAFLYGLSVLKIRRNYKEGHWVTLAAFLTMPVLIVWGLVYSFVPEKYSDPTVCMALVVLATVLVLALFIPKMSTISKQSSHFKHKKMHMSDSVTTVFTTFTDVHNSSISGSRKKGSRTPHRQQHLSASLLDAYADNITKNPIYEVTNGAYP</sequence>
<evidence type="ECO:0000256" key="6">
    <source>
        <dbReference type="ARBA" id="ARBA00023180"/>
    </source>
</evidence>
<dbReference type="PROSITE" id="PS50259">
    <property type="entry name" value="G_PROTEIN_RECEP_F3_4"/>
    <property type="match status" value="1"/>
</dbReference>
<dbReference type="GO" id="GO:0004930">
    <property type="term" value="F:G protein-coupled receptor activity"/>
    <property type="evidence" value="ECO:0007669"/>
    <property type="project" value="InterPro"/>
</dbReference>
<evidence type="ECO:0000256" key="7">
    <source>
        <dbReference type="SAM" id="Phobius"/>
    </source>
</evidence>
<dbReference type="SUPFAM" id="SSF53822">
    <property type="entry name" value="Periplasmic binding protein-like I"/>
    <property type="match status" value="1"/>
</dbReference>
<keyword evidence="5" id="KW-0675">Receptor</keyword>
<dbReference type="InterPro" id="IPR028082">
    <property type="entry name" value="Peripla_BP_I"/>
</dbReference>
<evidence type="ECO:0000256" key="4">
    <source>
        <dbReference type="ARBA" id="ARBA00023136"/>
    </source>
</evidence>
<dbReference type="Pfam" id="PF00003">
    <property type="entry name" value="7tm_3"/>
    <property type="match status" value="1"/>
</dbReference>
<evidence type="ECO:0000313" key="9">
    <source>
        <dbReference type="EMBL" id="PNF26507.1"/>
    </source>
</evidence>
<dbReference type="PANTHER" id="PTHR24060">
    <property type="entry name" value="METABOTROPIC GLUTAMATE RECEPTOR"/>
    <property type="match status" value="1"/>
</dbReference>
<evidence type="ECO:0000256" key="5">
    <source>
        <dbReference type="ARBA" id="ARBA00023170"/>
    </source>
</evidence>
<keyword evidence="6" id="KW-0325">Glycoprotein</keyword>
<keyword evidence="10" id="KW-1185">Reference proteome</keyword>
<evidence type="ECO:0000256" key="2">
    <source>
        <dbReference type="ARBA" id="ARBA00022692"/>
    </source>
</evidence>
<dbReference type="InterPro" id="IPR050726">
    <property type="entry name" value="mGluR"/>
</dbReference>
<keyword evidence="4 7" id="KW-0472">Membrane</keyword>
<dbReference type="OrthoDB" id="9880600at2759"/>
<dbReference type="Pfam" id="PF01094">
    <property type="entry name" value="ANF_receptor"/>
    <property type="match status" value="1"/>
</dbReference>
<name>A0A2J7QD53_9NEOP</name>
<feature type="transmembrane region" description="Helical" evidence="7">
    <location>
        <begin position="751"/>
        <end position="771"/>
    </location>
</feature>
<feature type="transmembrane region" description="Helical" evidence="7">
    <location>
        <begin position="610"/>
        <end position="628"/>
    </location>
</feature>
<dbReference type="Gene3D" id="3.40.50.2300">
    <property type="match status" value="2"/>
</dbReference>
<comment type="caution">
    <text evidence="9">The sequence shown here is derived from an EMBL/GenBank/DDBJ whole genome shotgun (WGS) entry which is preliminary data.</text>
</comment>
<feature type="transmembrane region" description="Helical" evidence="7">
    <location>
        <begin position="541"/>
        <end position="565"/>
    </location>
</feature>
<keyword evidence="3 7" id="KW-1133">Transmembrane helix</keyword>
<proteinExistence type="predicted"/>
<protein>
    <recommendedName>
        <fullName evidence="8">G-protein coupled receptors family 3 profile domain-containing protein</fullName>
    </recommendedName>
</protein>
<dbReference type="GO" id="GO:0016020">
    <property type="term" value="C:membrane"/>
    <property type="evidence" value="ECO:0007669"/>
    <property type="project" value="UniProtKB-SubCell"/>
</dbReference>